<dbReference type="Gene3D" id="1.20.120.350">
    <property type="entry name" value="Voltage-gated potassium channels. Chain C"/>
    <property type="match status" value="1"/>
</dbReference>
<feature type="domain" description="EF-hand" evidence="16">
    <location>
        <begin position="564"/>
        <end position="599"/>
    </location>
</feature>
<feature type="compositionally biased region" description="Basic and acidic residues" evidence="14">
    <location>
        <begin position="1"/>
        <end position="19"/>
    </location>
</feature>
<feature type="transmembrane region" description="Helical" evidence="15">
    <location>
        <begin position="329"/>
        <end position="350"/>
    </location>
</feature>
<evidence type="ECO:0000256" key="15">
    <source>
        <dbReference type="SAM" id="Phobius"/>
    </source>
</evidence>
<keyword evidence="11 15" id="KW-0472">Membrane</keyword>
<keyword evidence="6 15" id="KW-0812">Transmembrane</keyword>
<dbReference type="InterPro" id="IPR002048">
    <property type="entry name" value="EF_hand_dom"/>
</dbReference>
<feature type="transmembrane region" description="Helical" evidence="15">
    <location>
        <begin position="389"/>
        <end position="417"/>
    </location>
</feature>
<keyword evidence="8" id="KW-0851">Voltage-gated channel</keyword>
<feature type="compositionally biased region" description="Basic and acidic residues" evidence="14">
    <location>
        <begin position="38"/>
        <end position="52"/>
    </location>
</feature>
<evidence type="ECO:0000256" key="14">
    <source>
        <dbReference type="SAM" id="MobiDB-lite"/>
    </source>
</evidence>
<evidence type="ECO:0000256" key="8">
    <source>
        <dbReference type="ARBA" id="ARBA00022882"/>
    </source>
</evidence>
<feature type="transmembrane region" description="Helical" evidence="15">
    <location>
        <begin position="262"/>
        <end position="284"/>
    </location>
</feature>
<dbReference type="SUPFAM" id="SSF81324">
    <property type="entry name" value="Voltage-gated potassium channels"/>
    <property type="match status" value="1"/>
</dbReference>
<comment type="subcellular location">
    <subcellularLocation>
        <location evidence="1">Membrane</location>
        <topology evidence="1">Multi-pass membrane protein</topology>
    </subcellularLocation>
</comment>
<evidence type="ECO:0000256" key="3">
    <source>
        <dbReference type="ARBA" id="ARBA00022553"/>
    </source>
</evidence>
<dbReference type="PROSITE" id="PS00018">
    <property type="entry name" value="EF_HAND_1"/>
    <property type="match status" value="2"/>
</dbReference>
<evidence type="ECO:0000256" key="5">
    <source>
        <dbReference type="ARBA" id="ARBA00022673"/>
    </source>
</evidence>
<evidence type="ECO:0000256" key="2">
    <source>
        <dbReference type="ARBA" id="ARBA00022448"/>
    </source>
</evidence>
<dbReference type="PROSITE" id="PS50222">
    <property type="entry name" value="EF_HAND_2"/>
    <property type="match status" value="2"/>
</dbReference>
<evidence type="ECO:0000256" key="9">
    <source>
        <dbReference type="ARBA" id="ARBA00022989"/>
    </source>
</evidence>
<feature type="region of interest" description="Disordered" evidence="14">
    <location>
        <begin position="125"/>
        <end position="147"/>
    </location>
</feature>
<keyword evidence="2" id="KW-0813">Transport</keyword>
<keyword evidence="9 15" id="KW-1133">Transmembrane helix</keyword>
<feature type="transmembrane region" description="Helical" evidence="15">
    <location>
        <begin position="304"/>
        <end position="322"/>
    </location>
</feature>
<evidence type="ECO:0000256" key="7">
    <source>
        <dbReference type="ARBA" id="ARBA00022837"/>
    </source>
</evidence>
<evidence type="ECO:0000256" key="13">
    <source>
        <dbReference type="ARBA" id="ARBA00023303"/>
    </source>
</evidence>
<keyword evidence="18" id="KW-1185">Reference proteome</keyword>
<reference evidence="17 18" key="1">
    <citation type="submission" date="2024-02" db="EMBL/GenBank/DDBJ databases">
        <authorList>
            <person name="Chen Y."/>
            <person name="Shah S."/>
            <person name="Dougan E. K."/>
            <person name="Thang M."/>
            <person name="Chan C."/>
        </authorList>
    </citation>
    <scope>NUCLEOTIDE SEQUENCE [LARGE SCALE GENOMIC DNA]</scope>
</reference>
<keyword evidence="7" id="KW-0106">Calcium</keyword>
<organism evidence="17 18">
    <name type="scientific">Durusdinium trenchii</name>
    <dbReference type="NCBI Taxonomy" id="1381693"/>
    <lineage>
        <taxon>Eukaryota</taxon>
        <taxon>Sar</taxon>
        <taxon>Alveolata</taxon>
        <taxon>Dinophyceae</taxon>
        <taxon>Suessiales</taxon>
        <taxon>Symbiodiniaceae</taxon>
        <taxon>Durusdinium</taxon>
    </lineage>
</organism>
<feature type="compositionally biased region" description="Polar residues" evidence="14">
    <location>
        <begin position="22"/>
        <end position="35"/>
    </location>
</feature>
<comment type="caution">
    <text evidence="17">The sequence shown here is derived from an EMBL/GenBank/DDBJ whole genome shotgun (WGS) entry which is preliminary data.</text>
</comment>
<dbReference type="InterPro" id="IPR050599">
    <property type="entry name" value="VDCC_alpha-1_subunit"/>
</dbReference>
<dbReference type="Proteomes" id="UP001642484">
    <property type="component" value="Unassembled WGS sequence"/>
</dbReference>
<evidence type="ECO:0000313" key="18">
    <source>
        <dbReference type="Proteomes" id="UP001642484"/>
    </source>
</evidence>
<evidence type="ECO:0000259" key="16">
    <source>
        <dbReference type="PROSITE" id="PS50222"/>
    </source>
</evidence>
<evidence type="ECO:0000256" key="10">
    <source>
        <dbReference type="ARBA" id="ARBA00023065"/>
    </source>
</evidence>
<dbReference type="EMBL" id="CAXAMN010017435">
    <property type="protein sequence ID" value="CAK9050461.1"/>
    <property type="molecule type" value="Genomic_DNA"/>
</dbReference>
<keyword evidence="10" id="KW-0406">Ion transport</keyword>
<protein>
    <recommendedName>
        <fullName evidence="16">EF-hand domain-containing protein</fullName>
    </recommendedName>
</protein>
<keyword evidence="4" id="KW-0109">Calcium transport</keyword>
<keyword evidence="12" id="KW-0325">Glycoprotein</keyword>
<feature type="transmembrane region" description="Helical" evidence="15">
    <location>
        <begin position="478"/>
        <end position="499"/>
    </location>
</feature>
<keyword evidence="5" id="KW-0107">Calcium channel</keyword>
<dbReference type="SUPFAM" id="SSF47473">
    <property type="entry name" value="EF-hand"/>
    <property type="match status" value="1"/>
</dbReference>
<dbReference type="PANTHER" id="PTHR45628:SF7">
    <property type="entry name" value="VOLTAGE-DEPENDENT CALCIUM CHANNEL TYPE A SUBUNIT ALPHA-1"/>
    <property type="match status" value="1"/>
</dbReference>
<evidence type="ECO:0000256" key="12">
    <source>
        <dbReference type="ARBA" id="ARBA00023180"/>
    </source>
</evidence>
<name>A0ABP0MG29_9DINO</name>
<feature type="compositionally biased region" description="Basic and acidic residues" evidence="14">
    <location>
        <begin position="137"/>
        <end position="147"/>
    </location>
</feature>
<evidence type="ECO:0000313" key="17">
    <source>
        <dbReference type="EMBL" id="CAK9050461.1"/>
    </source>
</evidence>
<dbReference type="PANTHER" id="PTHR45628">
    <property type="entry name" value="VOLTAGE-DEPENDENT CALCIUM CHANNEL TYPE A SUBUNIT ALPHA-1"/>
    <property type="match status" value="1"/>
</dbReference>
<dbReference type="Gene3D" id="1.10.238.10">
    <property type="entry name" value="EF-hand"/>
    <property type="match status" value="1"/>
</dbReference>
<evidence type="ECO:0000256" key="11">
    <source>
        <dbReference type="ARBA" id="ARBA00023136"/>
    </source>
</evidence>
<proteinExistence type="predicted"/>
<accession>A0ABP0MG29</accession>
<gene>
    <name evidence="17" type="ORF">CCMP2556_LOCUS25713</name>
</gene>
<dbReference type="InterPro" id="IPR005821">
    <property type="entry name" value="Ion_trans_dom"/>
</dbReference>
<feature type="region of interest" description="Disordered" evidence="14">
    <location>
        <begin position="1"/>
        <end position="106"/>
    </location>
</feature>
<feature type="compositionally biased region" description="Basic and acidic residues" evidence="14">
    <location>
        <begin position="188"/>
        <end position="200"/>
    </location>
</feature>
<dbReference type="SMART" id="SM00054">
    <property type="entry name" value="EFh"/>
    <property type="match status" value="2"/>
</dbReference>
<feature type="domain" description="EF-hand" evidence="16">
    <location>
        <begin position="523"/>
        <end position="558"/>
    </location>
</feature>
<feature type="region of interest" description="Disordered" evidence="14">
    <location>
        <begin position="181"/>
        <end position="208"/>
    </location>
</feature>
<evidence type="ECO:0000256" key="4">
    <source>
        <dbReference type="ARBA" id="ARBA00022568"/>
    </source>
</evidence>
<keyword evidence="13" id="KW-0407">Ion channel</keyword>
<dbReference type="InterPro" id="IPR011992">
    <property type="entry name" value="EF-hand-dom_pair"/>
</dbReference>
<dbReference type="InterPro" id="IPR027359">
    <property type="entry name" value="Volt_channel_dom_sf"/>
</dbReference>
<dbReference type="Gene3D" id="1.10.287.70">
    <property type="match status" value="1"/>
</dbReference>
<keyword evidence="3" id="KW-0597">Phosphoprotein</keyword>
<dbReference type="Pfam" id="PF00520">
    <property type="entry name" value="Ion_trans"/>
    <property type="match status" value="1"/>
</dbReference>
<evidence type="ECO:0000256" key="1">
    <source>
        <dbReference type="ARBA" id="ARBA00004141"/>
    </source>
</evidence>
<evidence type="ECO:0000256" key="6">
    <source>
        <dbReference type="ARBA" id="ARBA00022692"/>
    </source>
</evidence>
<dbReference type="InterPro" id="IPR018247">
    <property type="entry name" value="EF_Hand_1_Ca_BS"/>
</dbReference>
<feature type="transmembrane region" description="Helical" evidence="15">
    <location>
        <begin position="438"/>
        <end position="458"/>
    </location>
</feature>
<sequence>MEKRGRGDVLFRNLNRDDGLWQTAQLKTKSNTSQPKAVKGEEKPRSKQRSAEEILAGFRSGWTEKLQEEPVTSDAQAPSARSARSRSPKRESDGRSPSRSRHREWRKAVDDLLLQVDAALKDLKEHPKTVPASSPSEFEKLNEEESFEDALKDVRSATNAAPKDANLSVPSQSIVLTQSMMSSASMREGGEAREAREGPLRKSMSSNSLLRSRTTVANDFPPGPLRKVVVEVLADDTEDLPAANTWWQWLQQKCIQIVRSRWFEFLAGFVILLNLITIGIEAHVSVTEGTVYNSDFWPGGVERIFLSLYCIEAIIRVLAGGWSTFKDWWFLLDLVLIIVGLLALLVIPIMNAESDMSGSEKLLVVRGLRLFRLMRALRMLSHFKIVWRLVYGLLTAVQTIISMTMLIAVSLFIFACVAIELIAKDHQLQQDETTRDILSGNFAGLPSTLLTLLQFVTLDDVADVYFPLIMAKPYLCAFFFPILMFISVGLMNLVTASLVENAMQTAALEAEEERLKLKKKVKNALPSLIEIFHQLDADHSGLITHDEVENVPVSILPPRVLDSICVENMADIFDYLDVDGTGELTQMEFVEGLLNLCLLGMPISTIQCLKLLQLLRGGLGRMDEKMHVLGAQVSELHDNICGSVIRNVRV</sequence>